<sequence length="34" mass="4058">MSTVLRLVRKYGPRAVRWVKNHRGTILHWLDIGQ</sequence>
<gene>
    <name evidence="1" type="ORF">SAMN05216431_11256</name>
</gene>
<dbReference type="InterPro" id="IPR020968">
    <property type="entry name" value="Bacteriocin_II_aureocin-like"/>
</dbReference>
<organism evidence="1 2">
    <name type="scientific">Ligilactobacillus ruminis</name>
    <dbReference type="NCBI Taxonomy" id="1623"/>
    <lineage>
        <taxon>Bacteria</taxon>
        <taxon>Bacillati</taxon>
        <taxon>Bacillota</taxon>
        <taxon>Bacilli</taxon>
        <taxon>Lactobacillales</taxon>
        <taxon>Lactobacillaceae</taxon>
        <taxon>Ligilactobacillus</taxon>
    </lineage>
</organism>
<name>A0ABY1AD38_9LACO</name>
<evidence type="ECO:0000313" key="2">
    <source>
        <dbReference type="Proteomes" id="UP000182089"/>
    </source>
</evidence>
<proteinExistence type="predicted"/>
<comment type="caution">
    <text evidence="1">The sequence shown here is derived from an EMBL/GenBank/DDBJ whole genome shotgun (WGS) entry which is preliminary data.</text>
</comment>
<dbReference type="NCBIfam" id="NF033881">
    <property type="entry name" value="aureocin_A53"/>
    <property type="match status" value="1"/>
</dbReference>
<reference evidence="1 2" key="1">
    <citation type="submission" date="2016-10" db="EMBL/GenBank/DDBJ databases">
        <authorList>
            <person name="Varghese N."/>
            <person name="Submissions S."/>
        </authorList>
    </citation>
    <scope>NUCLEOTIDE SEQUENCE [LARGE SCALE GENOMIC DNA]</scope>
    <source>
        <strain evidence="1 2">WC1T17</strain>
    </source>
</reference>
<dbReference type="EMBL" id="FOCC01000012">
    <property type="protein sequence ID" value="SEM89646.1"/>
    <property type="molecule type" value="Genomic_DNA"/>
</dbReference>
<protein>
    <submittedName>
        <fullName evidence="1">Aureocin-like type II bacteriocin</fullName>
    </submittedName>
</protein>
<accession>A0ABY1AD38</accession>
<evidence type="ECO:0000313" key="1">
    <source>
        <dbReference type="EMBL" id="SEM89646.1"/>
    </source>
</evidence>
<dbReference type="Pfam" id="PF11758">
    <property type="entry name" value="Bacteriocin_IIi"/>
    <property type="match status" value="1"/>
</dbReference>
<dbReference type="Proteomes" id="UP000182089">
    <property type="component" value="Unassembled WGS sequence"/>
</dbReference>